<dbReference type="EMBL" id="CP010951">
    <property type="protein sequence ID" value="AMO25417.1"/>
    <property type="molecule type" value="Genomic_DNA"/>
</dbReference>
<dbReference type="Proteomes" id="UP000070433">
    <property type="component" value="Chromosome"/>
</dbReference>
<dbReference type="Gene3D" id="3.90.226.10">
    <property type="entry name" value="2-enoyl-CoA Hydratase, Chain A, domain 1"/>
    <property type="match status" value="1"/>
</dbReference>
<dbReference type="CDD" id="cd06558">
    <property type="entry name" value="crotonase-like"/>
    <property type="match status" value="1"/>
</dbReference>
<organism evidence="1 2">
    <name type="scientific">Ramlibacter tataouinensis</name>
    <dbReference type="NCBI Taxonomy" id="94132"/>
    <lineage>
        <taxon>Bacteria</taxon>
        <taxon>Pseudomonadati</taxon>
        <taxon>Pseudomonadota</taxon>
        <taxon>Betaproteobacteria</taxon>
        <taxon>Burkholderiales</taxon>
        <taxon>Comamonadaceae</taxon>
        <taxon>Ramlibacter</taxon>
    </lineage>
</organism>
<sequence>MKLYRPAEQVLTLAMNRPARRNAVSFEMASELLACLTELHACQDFRVLILTGEGSAFGAGADLKERVHLTPEIVQRQRHAGLQIVELLEAFPVPVIAMINGPAFAGSLELALACDIRVASDRAVLALTELRNTGSFPGAGGPVRLTKMVGRGRASYIVLSARQFSAQEAFQLGFVELVVPHAELRERTLALAGEIAGNSPVGVAAARQLIRQSVDLDTGAATALSQAMRDPLDGGDDYTEGLTAWLGGRSPEFRSP</sequence>
<dbReference type="InterPro" id="IPR029045">
    <property type="entry name" value="ClpP/crotonase-like_dom_sf"/>
</dbReference>
<evidence type="ECO:0000313" key="2">
    <source>
        <dbReference type="Proteomes" id="UP000070433"/>
    </source>
</evidence>
<protein>
    <recommendedName>
        <fullName evidence="3">Enoyl-CoA hydratase</fullName>
    </recommendedName>
</protein>
<dbReference type="PANTHER" id="PTHR11941">
    <property type="entry name" value="ENOYL-COA HYDRATASE-RELATED"/>
    <property type="match status" value="1"/>
</dbReference>
<dbReference type="SUPFAM" id="SSF52096">
    <property type="entry name" value="ClpP/crotonase"/>
    <property type="match status" value="1"/>
</dbReference>
<name>A0A127JZN2_9BURK</name>
<gene>
    <name evidence="1" type="ORF">UC35_12535</name>
</gene>
<accession>A0A127JZN2</accession>
<dbReference type="GO" id="GO:0003824">
    <property type="term" value="F:catalytic activity"/>
    <property type="evidence" value="ECO:0007669"/>
    <property type="project" value="UniProtKB-ARBA"/>
</dbReference>
<dbReference type="PANTHER" id="PTHR11941:SF54">
    <property type="entry name" value="ENOYL-COA HYDRATASE, MITOCHONDRIAL"/>
    <property type="match status" value="1"/>
</dbReference>
<evidence type="ECO:0000313" key="1">
    <source>
        <dbReference type="EMBL" id="AMO25417.1"/>
    </source>
</evidence>
<proteinExistence type="predicted"/>
<dbReference type="Pfam" id="PF00378">
    <property type="entry name" value="ECH_1"/>
    <property type="match status" value="1"/>
</dbReference>
<evidence type="ECO:0008006" key="3">
    <source>
        <dbReference type="Google" id="ProtNLM"/>
    </source>
</evidence>
<dbReference type="AlphaFoldDB" id="A0A127JZN2"/>
<keyword evidence="2" id="KW-1185">Reference proteome</keyword>
<reference evidence="1 2" key="1">
    <citation type="journal article" date="2014" name="Int. J. Syst. Evol. Microbiol.">
        <title>Ramlibacter solisilvae sp. nov., isolated from forest soil, and emended description of the genus Ramlibacter.</title>
        <authorList>
            <person name="Lee H.J."/>
            <person name="Lee S.H."/>
            <person name="Lee S.S."/>
            <person name="Lee J.S."/>
            <person name="Kim Y."/>
            <person name="Kim S.C."/>
            <person name="Jeon C.O."/>
        </authorList>
    </citation>
    <scope>NUCLEOTIDE SEQUENCE [LARGE SCALE GENOMIC DNA]</scope>
    <source>
        <strain evidence="1 2">5-10</strain>
    </source>
</reference>
<dbReference type="GO" id="GO:0006635">
    <property type="term" value="P:fatty acid beta-oxidation"/>
    <property type="evidence" value="ECO:0007669"/>
    <property type="project" value="TreeGrafter"/>
</dbReference>
<dbReference type="InterPro" id="IPR001753">
    <property type="entry name" value="Enoyl-CoA_hydra/iso"/>
</dbReference>